<dbReference type="AlphaFoldDB" id="A0A158Q3K7"/>
<feature type="domain" description="SAM" evidence="7">
    <location>
        <begin position="976"/>
        <end position="1037"/>
    </location>
</feature>
<feature type="signal peptide" evidence="5">
    <location>
        <begin position="1"/>
        <end position="25"/>
    </location>
</feature>
<dbReference type="PROSITE" id="PS01179">
    <property type="entry name" value="PID"/>
    <property type="match status" value="1"/>
</dbReference>
<feature type="compositionally biased region" description="Polar residues" evidence="4">
    <location>
        <begin position="660"/>
        <end position="669"/>
    </location>
</feature>
<evidence type="ECO:0000313" key="9">
    <source>
        <dbReference type="Proteomes" id="UP000038040"/>
    </source>
</evidence>
<sequence>MNGRRGTSVLLFSFRMVVEVPLCFCLQMTQLPTERAKPKMMNEICINGSKRAESIAPKIKELFDAVRKGETDKVNQWLANKRNKRPRTPLKFVRPFFLKSFLRPLTPQISSSLRSIVDPSNGYTTLHLAALQGHSDIIKILLDADSQMISVRDRRGCLPIHLAAWNGHHQVVKILVELEAESVNSVNNAKESPLHLSAQHGHTKVVAILLAKHADARFRNARSETALDIAAKLGKADVCRLIICNCPELALQSAADCSLTDPSKVKQNFHVVYPLHAAARHGHIDCLQILCQSGFDINYVTDEGSALHVAALFGKVQAVKLLLEKGINTDLRDCQGRTVLETLYEHENQKASDLTQVIQSREGWLECRKIIQAYINEKTNINEGSHTMENNSMVQINSNVYQNITKNGPESNDVIWRSIPEGSSARSRNLTSHFDLIRNAAAINDSFYYPSSIQADLVSCDFDEDYNSVTENSSSTLLEISDYNSSGQLSPSCDSTSCSSIKHLPVFPVTSPRNKTRHTASSRSGNLLPKMGIARQSASCSYQAPQAYDSWTSRHLPYDNIFLPSYPVMAYDNVPRNLLFYDNAPPPGHRRWDHTCHSSGKSMGSVGHKFITTPSNMHNDGRKTMPTARSYRPRTALQDVQFKLQQPELQSNPFGELNESLKNINGSNTNHDRRSDSKISVVTFACSSLEGSSASPDDIASKASSATNVLSSGRAPLAIPEEVSVSTSTSIISISTNSDQNMHENEFCEKQKKSTRTLSDETSVSASSSTVRPEDASCSCKCDSRKSCELTSDSGSSSLNGYNLDDLPSPETAESRIRDFLCNQLNIENEFNSLSLISAPNKSQITEDIILSPSATDYSDYTLASSCSLPLISKSLSSNPSSVASPNKDNDNFSKPPSTDESISSVRNRSMLDSKKFMGLGTSDNGCQLFYFIHASKNVAHWLNLVVGIPNPKAIEIATILENNGFDNVDFMFIYVSDWLHSLGLEDYLGIFMRGGLTTMLIVSAVDPTQKHLKNLGISLLGHQKRILNSLRQVHYDNDAGKTLSVVCDDNHGEINGGQENRNSVQLNVQKPCSIFVGGRQTEWRHSSSKLISDCVAYSAHYLGSVEISNVESTEDSRRAMVKLKKDIREITKVPQVLLEISVYGIRVLDTNTKKLIAEHEITRIQIVCQDERDLNCFAYISQDNDGHFCHKEIMKDPYCILLFQDVATEIIITLGQAFEVCYRIANGTFEENQPVAIHANDVDR</sequence>
<feature type="repeat" description="ANK" evidence="3">
    <location>
        <begin position="155"/>
        <end position="181"/>
    </location>
</feature>
<dbReference type="GO" id="GO:0005829">
    <property type="term" value="C:cytosol"/>
    <property type="evidence" value="ECO:0007669"/>
    <property type="project" value="TreeGrafter"/>
</dbReference>
<dbReference type="Pfam" id="PF00536">
    <property type="entry name" value="SAM_1"/>
    <property type="match status" value="1"/>
</dbReference>
<evidence type="ECO:0000256" key="3">
    <source>
        <dbReference type="PROSITE-ProRule" id="PRU00023"/>
    </source>
</evidence>
<feature type="repeat" description="ANK" evidence="3">
    <location>
        <begin position="270"/>
        <end position="302"/>
    </location>
</feature>
<feature type="repeat" description="ANK" evidence="3">
    <location>
        <begin position="189"/>
        <end position="221"/>
    </location>
</feature>
<dbReference type="Pfam" id="PF12796">
    <property type="entry name" value="Ank_2"/>
    <property type="match status" value="3"/>
</dbReference>
<keyword evidence="1" id="KW-0677">Repeat</keyword>
<feature type="chain" id="PRO_5041046044" evidence="5">
    <location>
        <begin position="26"/>
        <end position="1245"/>
    </location>
</feature>
<dbReference type="WBParaSite" id="DME_0000260001-mRNA-1">
    <property type="protein sequence ID" value="DME_0000260001-mRNA-1"/>
    <property type="gene ID" value="DME_0000260001"/>
</dbReference>
<proteinExistence type="predicted"/>
<dbReference type="SUPFAM" id="SSF50729">
    <property type="entry name" value="PH domain-like"/>
    <property type="match status" value="1"/>
</dbReference>
<dbReference type="Gene3D" id="1.10.150.50">
    <property type="entry name" value="Transcription Factor, Ets-1"/>
    <property type="match status" value="1"/>
</dbReference>
<feature type="region of interest" description="Disordered" evidence="4">
    <location>
        <begin position="878"/>
        <end position="905"/>
    </location>
</feature>
<evidence type="ECO:0000256" key="4">
    <source>
        <dbReference type="SAM" id="MobiDB-lite"/>
    </source>
</evidence>
<dbReference type="PROSITE" id="PS50297">
    <property type="entry name" value="ANK_REP_REGION"/>
    <property type="match status" value="5"/>
</dbReference>
<dbReference type="Proteomes" id="UP000038040">
    <property type="component" value="Unplaced"/>
</dbReference>
<dbReference type="InterPro" id="IPR006020">
    <property type="entry name" value="PTB/PI_dom"/>
</dbReference>
<dbReference type="OrthoDB" id="10039052at2759"/>
<dbReference type="InterPro" id="IPR013761">
    <property type="entry name" value="SAM/pointed_sf"/>
</dbReference>
<dbReference type="PRINTS" id="PR01415">
    <property type="entry name" value="ANKYRIN"/>
</dbReference>
<feature type="region of interest" description="Disordered" evidence="4">
    <location>
        <begin position="648"/>
        <end position="676"/>
    </location>
</feature>
<dbReference type="STRING" id="318479.A0A158Q3K7"/>
<keyword evidence="2 3" id="KW-0040">ANK repeat</keyword>
<dbReference type="InterPro" id="IPR002110">
    <property type="entry name" value="Ankyrin_rpt"/>
</dbReference>
<dbReference type="Gene3D" id="2.30.29.30">
    <property type="entry name" value="Pleckstrin-homology domain (PH domain)/Phosphotyrosine-binding domain (PTB)"/>
    <property type="match status" value="1"/>
</dbReference>
<feature type="compositionally biased region" description="Low complexity" evidence="4">
    <location>
        <begin position="760"/>
        <end position="770"/>
    </location>
</feature>
<dbReference type="InterPro" id="IPR011993">
    <property type="entry name" value="PH-like_dom_sf"/>
</dbReference>
<dbReference type="InterPro" id="IPR001660">
    <property type="entry name" value="SAM"/>
</dbReference>
<dbReference type="SMART" id="SM00454">
    <property type="entry name" value="SAM"/>
    <property type="match status" value="1"/>
</dbReference>
<evidence type="ECO:0000256" key="5">
    <source>
        <dbReference type="SAM" id="SignalP"/>
    </source>
</evidence>
<organism evidence="9 11">
    <name type="scientific">Dracunculus medinensis</name>
    <name type="common">Guinea worm</name>
    <dbReference type="NCBI Taxonomy" id="318479"/>
    <lineage>
        <taxon>Eukaryota</taxon>
        <taxon>Metazoa</taxon>
        <taxon>Ecdysozoa</taxon>
        <taxon>Nematoda</taxon>
        <taxon>Chromadorea</taxon>
        <taxon>Rhabditida</taxon>
        <taxon>Spirurina</taxon>
        <taxon>Dracunculoidea</taxon>
        <taxon>Dracunculidae</taxon>
        <taxon>Dracunculus</taxon>
    </lineage>
</organism>
<dbReference type="EMBL" id="UYYG01001158">
    <property type="protein sequence ID" value="VDN56987.1"/>
    <property type="molecule type" value="Genomic_DNA"/>
</dbReference>
<feature type="compositionally biased region" description="Polar residues" evidence="4">
    <location>
        <begin position="893"/>
        <end position="905"/>
    </location>
</feature>
<evidence type="ECO:0000256" key="2">
    <source>
        <dbReference type="ARBA" id="ARBA00023043"/>
    </source>
</evidence>
<dbReference type="InterPro" id="IPR033635">
    <property type="entry name" value="ANKS1/Caskin"/>
</dbReference>
<reference evidence="11" key="1">
    <citation type="submission" date="2016-04" db="UniProtKB">
        <authorList>
            <consortium name="WormBaseParasite"/>
        </authorList>
    </citation>
    <scope>IDENTIFICATION</scope>
</reference>
<evidence type="ECO:0000313" key="10">
    <source>
        <dbReference type="Proteomes" id="UP000274756"/>
    </source>
</evidence>
<reference evidence="8 10" key="2">
    <citation type="submission" date="2018-11" db="EMBL/GenBank/DDBJ databases">
        <authorList>
            <consortium name="Pathogen Informatics"/>
        </authorList>
    </citation>
    <scope>NUCLEOTIDE SEQUENCE [LARGE SCALE GENOMIC DNA]</scope>
</reference>
<dbReference type="SUPFAM" id="SSF48403">
    <property type="entry name" value="Ankyrin repeat"/>
    <property type="match status" value="1"/>
</dbReference>
<evidence type="ECO:0000259" key="6">
    <source>
        <dbReference type="PROSITE" id="PS01179"/>
    </source>
</evidence>
<dbReference type="Pfam" id="PF00640">
    <property type="entry name" value="PID"/>
    <property type="match status" value="1"/>
</dbReference>
<dbReference type="PANTHER" id="PTHR24174:SF16">
    <property type="entry name" value="CASKIN-2"/>
    <property type="match status" value="1"/>
</dbReference>
<feature type="repeat" description="ANK" evidence="3">
    <location>
        <begin position="121"/>
        <end position="153"/>
    </location>
</feature>
<feature type="compositionally biased region" description="Polar residues" evidence="4">
    <location>
        <begin position="789"/>
        <end position="801"/>
    </location>
</feature>
<dbReference type="PANTHER" id="PTHR24174">
    <property type="entry name" value="ANKYRIN REPEAT AND STERILE ALPHA MOTIF DOMAIN-CONTAINING PROTEIN 1"/>
    <property type="match status" value="1"/>
</dbReference>
<evidence type="ECO:0000313" key="8">
    <source>
        <dbReference type="EMBL" id="VDN56987.1"/>
    </source>
</evidence>
<dbReference type="Proteomes" id="UP000274756">
    <property type="component" value="Unassembled WGS sequence"/>
</dbReference>
<feature type="region of interest" description="Disordered" evidence="4">
    <location>
        <begin position="749"/>
        <end position="810"/>
    </location>
</feature>
<protein>
    <submittedName>
        <fullName evidence="11">ANK_REP_REGION domain-containing protein</fullName>
    </submittedName>
</protein>
<keyword evidence="5" id="KW-0732">Signal</keyword>
<dbReference type="SUPFAM" id="SSF47769">
    <property type="entry name" value="SAM/Pointed domain"/>
    <property type="match status" value="1"/>
</dbReference>
<evidence type="ECO:0000313" key="11">
    <source>
        <dbReference type="WBParaSite" id="DME_0000260001-mRNA-1"/>
    </source>
</evidence>
<feature type="repeat" description="ANK" evidence="3">
    <location>
        <begin position="302"/>
        <end position="334"/>
    </location>
</feature>
<dbReference type="InterPro" id="IPR036770">
    <property type="entry name" value="Ankyrin_rpt-contain_sf"/>
</dbReference>
<feature type="domain" description="PID" evidence="6">
    <location>
        <begin position="1096"/>
        <end position="1224"/>
    </location>
</feature>
<dbReference type="SMART" id="SM00462">
    <property type="entry name" value="PTB"/>
    <property type="match status" value="1"/>
</dbReference>
<evidence type="ECO:0000256" key="1">
    <source>
        <dbReference type="ARBA" id="ARBA00022737"/>
    </source>
</evidence>
<gene>
    <name evidence="8" type="ORF">DME_LOCUS6960</name>
</gene>
<dbReference type="SMART" id="SM00248">
    <property type="entry name" value="ANK"/>
    <property type="match status" value="6"/>
</dbReference>
<keyword evidence="10" id="KW-1185">Reference proteome</keyword>
<dbReference type="PROSITE" id="PS50088">
    <property type="entry name" value="ANK_REPEAT"/>
    <property type="match status" value="5"/>
</dbReference>
<dbReference type="Gene3D" id="1.25.40.20">
    <property type="entry name" value="Ankyrin repeat-containing domain"/>
    <property type="match status" value="2"/>
</dbReference>
<name>A0A158Q3K7_DRAME</name>
<dbReference type="PROSITE" id="PS50105">
    <property type="entry name" value="SAM_DOMAIN"/>
    <property type="match status" value="1"/>
</dbReference>
<evidence type="ECO:0000259" key="7">
    <source>
        <dbReference type="PROSITE" id="PS50105"/>
    </source>
</evidence>
<accession>A0A158Q3K7</accession>